<keyword evidence="4" id="KW-1015">Disulfide bond</keyword>
<reference evidence="8 9" key="1">
    <citation type="submission" date="2024-02" db="EMBL/GenBank/DDBJ databases">
        <title>Seven novel Bacillus-like species.</title>
        <authorList>
            <person name="Liu G."/>
        </authorList>
    </citation>
    <scope>NUCLEOTIDE SEQUENCE [LARGE SCALE GENOMIC DNA]</scope>
    <source>
        <strain evidence="8 9">FJAT-52054</strain>
    </source>
</reference>
<dbReference type="InterPro" id="IPR036249">
    <property type="entry name" value="Thioredoxin-like_sf"/>
</dbReference>
<evidence type="ECO:0000313" key="9">
    <source>
        <dbReference type="Proteomes" id="UP001377337"/>
    </source>
</evidence>
<evidence type="ECO:0000256" key="5">
    <source>
        <dbReference type="ARBA" id="ARBA00023284"/>
    </source>
</evidence>
<dbReference type="EMBL" id="CP147407">
    <property type="protein sequence ID" value="WXB97470.1"/>
    <property type="molecule type" value="Genomic_DNA"/>
</dbReference>
<accession>A0ABZ2NJU3</accession>
<evidence type="ECO:0000256" key="4">
    <source>
        <dbReference type="ARBA" id="ARBA00023157"/>
    </source>
</evidence>
<name>A0ABZ2NJU3_9BACI</name>
<evidence type="ECO:0000259" key="7">
    <source>
        <dbReference type="PROSITE" id="PS51352"/>
    </source>
</evidence>
<evidence type="ECO:0000256" key="1">
    <source>
        <dbReference type="ARBA" id="ARBA00005791"/>
    </source>
</evidence>
<dbReference type="RefSeq" id="WP_035407399.1">
    <property type="nucleotide sequence ID" value="NZ_CP147407.1"/>
</dbReference>
<keyword evidence="5" id="KW-0676">Redox-active center</keyword>
<dbReference type="InterPro" id="IPR013766">
    <property type="entry name" value="Thioredoxin_domain"/>
</dbReference>
<keyword evidence="6" id="KW-0472">Membrane</keyword>
<proteinExistence type="inferred from homology"/>
<dbReference type="InterPro" id="IPR012336">
    <property type="entry name" value="Thioredoxin-like_fold"/>
</dbReference>
<protein>
    <submittedName>
        <fullName evidence="8">DsbA family protein</fullName>
    </submittedName>
</protein>
<dbReference type="PROSITE" id="PS51352">
    <property type="entry name" value="THIOREDOXIN_2"/>
    <property type="match status" value="1"/>
</dbReference>
<comment type="similarity">
    <text evidence="1">Belongs to the thioredoxin family. DsbA subfamily.</text>
</comment>
<evidence type="ECO:0000256" key="6">
    <source>
        <dbReference type="SAM" id="Phobius"/>
    </source>
</evidence>
<gene>
    <name evidence="8" type="ORF">WCV65_02915</name>
</gene>
<dbReference type="PANTHER" id="PTHR13887:SF14">
    <property type="entry name" value="DISULFIDE BOND FORMATION PROTEIN D"/>
    <property type="match status" value="1"/>
</dbReference>
<sequence>MEEKQQDKNTFSQKPFVFGLLFAILLAILIGGLFVGYNKSSMSNPGIISYKNEPYLGDKDAPVKIIEFGDYKCPACKGFNDTFFKQIDKELIQTGKVQFFFFHHPFINVDSYRSAEFSESVYKVLGNDKFWEFHKKLYDAQPSDPEAENKDIYKKDYLMNLLSTMASKEEVDKVVQSYDKKEGKLASNEDDALATQLGVTSTPSLFVNGKMFLGRDMKDLRTRVDAAAKEEGK</sequence>
<feature type="transmembrane region" description="Helical" evidence="6">
    <location>
        <begin position="16"/>
        <end position="37"/>
    </location>
</feature>
<dbReference type="PANTHER" id="PTHR13887">
    <property type="entry name" value="GLUTATHIONE S-TRANSFERASE KAPPA"/>
    <property type="match status" value="1"/>
</dbReference>
<feature type="domain" description="Thioredoxin" evidence="7">
    <location>
        <begin position="33"/>
        <end position="180"/>
    </location>
</feature>
<keyword evidence="2" id="KW-0732">Signal</keyword>
<keyword evidence="3" id="KW-0560">Oxidoreductase</keyword>
<keyword evidence="6" id="KW-1133">Transmembrane helix</keyword>
<evidence type="ECO:0000256" key="3">
    <source>
        <dbReference type="ARBA" id="ARBA00023002"/>
    </source>
</evidence>
<evidence type="ECO:0000313" key="8">
    <source>
        <dbReference type="EMBL" id="WXB97470.1"/>
    </source>
</evidence>
<dbReference type="SUPFAM" id="SSF52833">
    <property type="entry name" value="Thioredoxin-like"/>
    <property type="match status" value="1"/>
</dbReference>
<evidence type="ECO:0000256" key="2">
    <source>
        <dbReference type="ARBA" id="ARBA00022729"/>
    </source>
</evidence>
<dbReference type="Gene3D" id="3.40.30.10">
    <property type="entry name" value="Glutaredoxin"/>
    <property type="match status" value="1"/>
</dbReference>
<keyword evidence="6" id="KW-0812">Transmembrane</keyword>
<dbReference type="Proteomes" id="UP001377337">
    <property type="component" value="Chromosome"/>
</dbReference>
<dbReference type="Pfam" id="PF13462">
    <property type="entry name" value="Thioredoxin_4"/>
    <property type="match status" value="1"/>
</dbReference>
<organism evidence="8 9">
    <name type="scientific">Metabacillus sediminis</name>
    <dbReference type="NCBI Taxonomy" id="3117746"/>
    <lineage>
        <taxon>Bacteria</taxon>
        <taxon>Bacillati</taxon>
        <taxon>Bacillota</taxon>
        <taxon>Bacilli</taxon>
        <taxon>Bacillales</taxon>
        <taxon>Bacillaceae</taxon>
        <taxon>Metabacillus</taxon>
    </lineage>
</organism>
<keyword evidence="9" id="KW-1185">Reference proteome</keyword>